<name>A0AAV0AT50_PHAPC</name>
<feature type="signal peptide" evidence="3">
    <location>
        <begin position="1"/>
        <end position="22"/>
    </location>
</feature>
<organism evidence="4 5">
    <name type="scientific">Phakopsora pachyrhizi</name>
    <name type="common">Asian soybean rust disease fungus</name>
    <dbReference type="NCBI Taxonomy" id="170000"/>
    <lineage>
        <taxon>Eukaryota</taxon>
        <taxon>Fungi</taxon>
        <taxon>Dikarya</taxon>
        <taxon>Basidiomycota</taxon>
        <taxon>Pucciniomycotina</taxon>
        <taxon>Pucciniomycetes</taxon>
        <taxon>Pucciniales</taxon>
        <taxon>Phakopsoraceae</taxon>
        <taxon>Phakopsora</taxon>
    </lineage>
</organism>
<feature type="coiled-coil region" evidence="1">
    <location>
        <begin position="462"/>
        <end position="492"/>
    </location>
</feature>
<dbReference type="Proteomes" id="UP001153365">
    <property type="component" value="Unassembled WGS sequence"/>
</dbReference>
<keyword evidence="1" id="KW-0175">Coiled coil</keyword>
<dbReference type="EMBL" id="CALTRL010001319">
    <property type="protein sequence ID" value="CAH7672099.1"/>
    <property type="molecule type" value="Genomic_DNA"/>
</dbReference>
<evidence type="ECO:0000313" key="5">
    <source>
        <dbReference type="Proteomes" id="UP001153365"/>
    </source>
</evidence>
<feature type="compositionally biased region" description="Polar residues" evidence="2">
    <location>
        <begin position="542"/>
        <end position="563"/>
    </location>
</feature>
<keyword evidence="5" id="KW-1185">Reference proteome</keyword>
<feature type="region of interest" description="Disordered" evidence="2">
    <location>
        <begin position="68"/>
        <end position="108"/>
    </location>
</feature>
<reference evidence="4" key="1">
    <citation type="submission" date="2022-06" db="EMBL/GenBank/DDBJ databases">
        <authorList>
            <consortium name="SYNGENTA / RWTH Aachen University"/>
        </authorList>
    </citation>
    <scope>NUCLEOTIDE SEQUENCE</scope>
</reference>
<dbReference type="AlphaFoldDB" id="A0AAV0AT50"/>
<comment type="caution">
    <text evidence="4">The sequence shown here is derived from an EMBL/GenBank/DDBJ whole genome shotgun (WGS) entry which is preliminary data.</text>
</comment>
<evidence type="ECO:0000313" key="4">
    <source>
        <dbReference type="EMBL" id="CAH7672099.1"/>
    </source>
</evidence>
<evidence type="ECO:0000256" key="3">
    <source>
        <dbReference type="SAM" id="SignalP"/>
    </source>
</evidence>
<evidence type="ECO:0000256" key="1">
    <source>
        <dbReference type="SAM" id="Coils"/>
    </source>
</evidence>
<evidence type="ECO:0000256" key="2">
    <source>
        <dbReference type="SAM" id="MobiDB-lite"/>
    </source>
</evidence>
<proteinExistence type="predicted"/>
<feature type="region of interest" description="Disordered" evidence="2">
    <location>
        <begin position="524"/>
        <end position="563"/>
    </location>
</feature>
<gene>
    <name evidence="4" type="ORF">PPACK8108_LOCUS6881</name>
</gene>
<keyword evidence="3" id="KW-0732">Signal</keyword>
<protein>
    <submittedName>
        <fullName evidence="4">Expressed protein</fullName>
    </submittedName>
</protein>
<feature type="chain" id="PRO_5043975977" evidence="3">
    <location>
        <begin position="23"/>
        <end position="563"/>
    </location>
</feature>
<accession>A0AAV0AT50</accession>
<sequence length="563" mass="62927">MILSFFLVVILITCDKSHLTSCQPSNFQKRAIPFKGLGTATESAKDLGQSSNALASSLNEASDVFKARTPTTEANPPNVIIDPKYQKTKLTDPSINPKEGPITPAKGHTSALNQEIDLRKTQLIGSDKQFELIKTNKASKGFYREIIDRYRRFKSTIIRIFSRSPPPSQNFKSQQLLLGFFDHEYEDMKRAMSAKSNNDAIVRFVDQQVTSPDAVSLLLGKKTFDKAKLMITDAGDLYSSQAFLKSTLVRASEGIESSSRGVKDFPKKYRPVFNRFKSLIDAGKALNKNLPSKLKSLSAFHDIWGPGKVYQPKGAELEEVAVQWNMNADQARVFAKSIGDIQDGLAKYSKILADKPITKRFGRETHEMIVYDDKIHKAESDLLSIKATLSHVATGLPRTNLNDVLIKIRTSDVVKSIKSDLKNVRDPHTRLVLMGNILPKGENPRRVTFPNLPMQEIGLKSNAETLNRLRNLEEATLELLKEERENDIVAAEYLSWLKAIPDKNLQMIKSEMKQYTEWTRSLNVDVTPNPATNPVEGRATKPATNPVTQTKPVTDPSTSNPTK</sequence>